<organism evidence="1">
    <name type="scientific">marine metagenome</name>
    <dbReference type="NCBI Taxonomy" id="408172"/>
    <lineage>
        <taxon>unclassified sequences</taxon>
        <taxon>metagenomes</taxon>
        <taxon>ecological metagenomes</taxon>
    </lineage>
</organism>
<dbReference type="AlphaFoldDB" id="A0A381NE88"/>
<name>A0A381NE88_9ZZZZ</name>
<reference evidence="1" key="1">
    <citation type="submission" date="2018-05" db="EMBL/GenBank/DDBJ databases">
        <authorList>
            <person name="Lanie J.A."/>
            <person name="Ng W.-L."/>
            <person name="Kazmierczak K.M."/>
            <person name="Andrzejewski T.M."/>
            <person name="Davidsen T.M."/>
            <person name="Wayne K.J."/>
            <person name="Tettelin H."/>
            <person name="Glass J.I."/>
            <person name="Rusch D."/>
            <person name="Podicherti R."/>
            <person name="Tsui H.-C.T."/>
            <person name="Winkler M.E."/>
        </authorList>
    </citation>
    <scope>NUCLEOTIDE SEQUENCE</scope>
</reference>
<sequence length="25" mass="2778">MRRHAPDADTLLVRLAGPTMELVTN</sequence>
<protein>
    <submittedName>
        <fullName evidence="1">Uncharacterized protein</fullName>
    </submittedName>
</protein>
<proteinExistence type="predicted"/>
<dbReference type="EMBL" id="UINC01000299">
    <property type="protein sequence ID" value="SUZ52891.1"/>
    <property type="molecule type" value="Genomic_DNA"/>
</dbReference>
<gene>
    <name evidence="1" type="ORF">METZ01_LOCUS5745</name>
</gene>
<evidence type="ECO:0000313" key="1">
    <source>
        <dbReference type="EMBL" id="SUZ52891.1"/>
    </source>
</evidence>
<accession>A0A381NE88</accession>